<dbReference type="PANTHER" id="PTHR11537">
    <property type="entry name" value="VOLTAGE-GATED POTASSIUM CHANNEL"/>
    <property type="match status" value="1"/>
</dbReference>
<keyword evidence="10 12" id="KW-0472">Membrane</keyword>
<keyword evidence="2" id="KW-0813">Transport</keyword>
<dbReference type="GO" id="GO:0005249">
    <property type="term" value="F:voltage-gated potassium channel activity"/>
    <property type="evidence" value="ECO:0007669"/>
    <property type="project" value="InterPro"/>
</dbReference>
<evidence type="ECO:0000256" key="5">
    <source>
        <dbReference type="ARBA" id="ARBA00022826"/>
    </source>
</evidence>
<evidence type="ECO:0000313" key="14">
    <source>
        <dbReference type="EMBL" id="KUG17281.1"/>
    </source>
</evidence>
<keyword evidence="6" id="KW-0851">Voltage-gated channel</keyword>
<evidence type="ECO:0000256" key="12">
    <source>
        <dbReference type="SAM" id="Phobius"/>
    </source>
</evidence>
<comment type="caution">
    <text evidence="14">The sequence shown here is derived from an EMBL/GenBank/DDBJ whole genome shotgun (WGS) entry which is preliminary data.</text>
</comment>
<dbReference type="EMBL" id="LNQE01001452">
    <property type="protein sequence ID" value="KUG17281.1"/>
    <property type="molecule type" value="Genomic_DNA"/>
</dbReference>
<evidence type="ECO:0000256" key="1">
    <source>
        <dbReference type="ARBA" id="ARBA00004141"/>
    </source>
</evidence>
<keyword evidence="5" id="KW-0631">Potassium channel</keyword>
<evidence type="ECO:0000256" key="10">
    <source>
        <dbReference type="ARBA" id="ARBA00023136"/>
    </source>
</evidence>
<dbReference type="GO" id="GO:0001508">
    <property type="term" value="P:action potential"/>
    <property type="evidence" value="ECO:0007669"/>
    <property type="project" value="TreeGrafter"/>
</dbReference>
<dbReference type="Gene3D" id="1.10.287.70">
    <property type="match status" value="1"/>
</dbReference>
<keyword evidence="8 12" id="KW-1133">Transmembrane helix</keyword>
<name>A0A0W8F8W3_9ZZZZ</name>
<evidence type="ECO:0000256" key="8">
    <source>
        <dbReference type="ARBA" id="ARBA00022989"/>
    </source>
</evidence>
<dbReference type="PRINTS" id="PR00169">
    <property type="entry name" value="KCHANNEL"/>
</dbReference>
<keyword evidence="9" id="KW-0406">Ion transport</keyword>
<dbReference type="InterPro" id="IPR027359">
    <property type="entry name" value="Volt_channel_dom_sf"/>
</dbReference>
<feature type="transmembrane region" description="Helical" evidence="12">
    <location>
        <begin position="95"/>
        <end position="117"/>
    </location>
</feature>
<evidence type="ECO:0000256" key="9">
    <source>
        <dbReference type="ARBA" id="ARBA00023065"/>
    </source>
</evidence>
<keyword evidence="7" id="KW-0630">Potassium</keyword>
<feature type="domain" description="Ion transport" evidence="13">
    <location>
        <begin position="27"/>
        <end position="250"/>
    </location>
</feature>
<organism evidence="14">
    <name type="scientific">hydrocarbon metagenome</name>
    <dbReference type="NCBI Taxonomy" id="938273"/>
    <lineage>
        <taxon>unclassified sequences</taxon>
        <taxon>metagenomes</taxon>
        <taxon>ecological metagenomes</taxon>
    </lineage>
</organism>
<feature type="transmembrane region" description="Helical" evidence="12">
    <location>
        <begin position="219"/>
        <end position="244"/>
    </location>
</feature>
<dbReference type="Gene3D" id="1.20.120.350">
    <property type="entry name" value="Voltage-gated potassium channels. Chain C"/>
    <property type="match status" value="1"/>
</dbReference>
<dbReference type="InterPro" id="IPR028325">
    <property type="entry name" value="VG_K_chnl"/>
</dbReference>
<dbReference type="Gene3D" id="1.20.5.110">
    <property type="match status" value="1"/>
</dbReference>
<feature type="transmembrane region" description="Helical" evidence="12">
    <location>
        <begin position="56"/>
        <end position="74"/>
    </location>
</feature>
<keyword evidence="4 12" id="KW-0812">Transmembrane</keyword>
<dbReference type="GO" id="GO:0008076">
    <property type="term" value="C:voltage-gated potassium channel complex"/>
    <property type="evidence" value="ECO:0007669"/>
    <property type="project" value="InterPro"/>
</dbReference>
<evidence type="ECO:0000256" key="6">
    <source>
        <dbReference type="ARBA" id="ARBA00022882"/>
    </source>
</evidence>
<feature type="transmembrane region" description="Helical" evidence="12">
    <location>
        <begin position="158"/>
        <end position="177"/>
    </location>
</feature>
<accession>A0A0W8F8W3</accession>
<dbReference type="InterPro" id="IPR005821">
    <property type="entry name" value="Ion_trans_dom"/>
</dbReference>
<proteinExistence type="predicted"/>
<dbReference type="Pfam" id="PF00520">
    <property type="entry name" value="Ion_trans"/>
    <property type="match status" value="1"/>
</dbReference>
<dbReference type="PANTHER" id="PTHR11537:SF254">
    <property type="entry name" value="POTASSIUM VOLTAGE-GATED CHANNEL PROTEIN SHAB"/>
    <property type="match status" value="1"/>
</dbReference>
<gene>
    <name evidence="14" type="ORF">ASZ90_013004</name>
</gene>
<evidence type="ECO:0000259" key="13">
    <source>
        <dbReference type="Pfam" id="PF00520"/>
    </source>
</evidence>
<evidence type="ECO:0000256" key="4">
    <source>
        <dbReference type="ARBA" id="ARBA00022692"/>
    </source>
</evidence>
<dbReference type="AlphaFoldDB" id="A0A0W8F8W3"/>
<keyword evidence="11" id="KW-0407">Ion channel</keyword>
<sequence>MPKSYRRWIYEILEEENHANGWPNRVNLALMLLVVLNVVAVIMETVQWLYSAYGPIFEAFNVFSIGIFTIEYILRIWSCIEDPRYRAPQGNRLRFAITPLAMVDLIAVLPFYLPFVIADLRFVRAMRLFRLFRILKLAHYSRALQTFDDVLRLKKEEIGLMLFTIIVLLITSAGLMYEAEHDAQPEAFASIPDAMWWGIVTLATVGYGDIYPITPWGRLIGSVVVILGIGLFALPAGLLAMGFVQVQAQRKEAEHSPGLVCPYCGRQIEGRSRDPEEDGRILEWRMR</sequence>
<feature type="transmembrane region" description="Helical" evidence="12">
    <location>
        <begin position="189"/>
        <end position="207"/>
    </location>
</feature>
<feature type="transmembrane region" description="Helical" evidence="12">
    <location>
        <begin position="28"/>
        <end position="50"/>
    </location>
</feature>
<evidence type="ECO:0000256" key="2">
    <source>
        <dbReference type="ARBA" id="ARBA00022448"/>
    </source>
</evidence>
<reference evidence="14" key="1">
    <citation type="journal article" date="2015" name="Proc. Natl. Acad. Sci. U.S.A.">
        <title>Networks of energetic and metabolic interactions define dynamics in microbial communities.</title>
        <authorList>
            <person name="Embree M."/>
            <person name="Liu J.K."/>
            <person name="Al-Bassam M.M."/>
            <person name="Zengler K."/>
        </authorList>
    </citation>
    <scope>NUCLEOTIDE SEQUENCE</scope>
</reference>
<evidence type="ECO:0000256" key="7">
    <source>
        <dbReference type="ARBA" id="ARBA00022958"/>
    </source>
</evidence>
<evidence type="ECO:0000256" key="11">
    <source>
        <dbReference type="ARBA" id="ARBA00023303"/>
    </source>
</evidence>
<protein>
    <submittedName>
        <fullName evidence="14">Potassium voltage-gated channel subfamily kqt</fullName>
    </submittedName>
</protein>
<dbReference type="SUPFAM" id="SSF81324">
    <property type="entry name" value="Voltage-gated potassium channels"/>
    <property type="match status" value="1"/>
</dbReference>
<evidence type="ECO:0000256" key="3">
    <source>
        <dbReference type="ARBA" id="ARBA00022538"/>
    </source>
</evidence>
<comment type="subcellular location">
    <subcellularLocation>
        <location evidence="1">Membrane</location>
        <topology evidence="1">Multi-pass membrane protein</topology>
    </subcellularLocation>
</comment>
<keyword evidence="3" id="KW-0633">Potassium transport</keyword>